<dbReference type="RefSeq" id="WP_077866634.1">
    <property type="nucleotide sequence ID" value="NZ_LZYZ01000007.1"/>
</dbReference>
<dbReference type="GO" id="GO:0016747">
    <property type="term" value="F:acyltransferase activity, transferring groups other than amino-acyl groups"/>
    <property type="evidence" value="ECO:0007669"/>
    <property type="project" value="InterPro"/>
</dbReference>
<dbReference type="Gene3D" id="3.40.630.30">
    <property type="match status" value="1"/>
</dbReference>
<evidence type="ECO:0000259" key="1">
    <source>
        <dbReference type="Pfam" id="PF13302"/>
    </source>
</evidence>
<feature type="domain" description="N-acetyltransferase" evidence="1">
    <location>
        <begin position="57"/>
        <end position="137"/>
    </location>
</feature>
<proteinExistence type="predicted"/>
<gene>
    <name evidence="2" type="ORF">CLOSAC_35980</name>
</gene>
<dbReference type="AlphaFoldDB" id="A0A1S8MYQ1"/>
<protein>
    <recommendedName>
        <fullName evidence="1">N-acetyltransferase domain-containing protein</fullName>
    </recommendedName>
</protein>
<evidence type="ECO:0000313" key="3">
    <source>
        <dbReference type="Proteomes" id="UP000191154"/>
    </source>
</evidence>
<dbReference type="Pfam" id="PF13302">
    <property type="entry name" value="Acetyltransf_3"/>
    <property type="match status" value="1"/>
</dbReference>
<dbReference type="InterPro" id="IPR000182">
    <property type="entry name" value="GNAT_dom"/>
</dbReference>
<name>A0A1S8MYQ1_CLOSA</name>
<reference evidence="2 3" key="1">
    <citation type="submission" date="2016-05" db="EMBL/GenBank/DDBJ databases">
        <title>Microbial solvent formation.</title>
        <authorList>
            <person name="Poehlein A."/>
            <person name="Montoya Solano J.D."/>
            <person name="Flitsch S."/>
            <person name="Krabben P."/>
            <person name="Duerre P."/>
            <person name="Daniel R."/>
        </authorList>
    </citation>
    <scope>NUCLEOTIDE SEQUENCE [LARGE SCALE GENOMIC DNA]</scope>
    <source>
        <strain evidence="2 3">L1-8</strain>
    </source>
</reference>
<sequence length="159" mass="18549">MKLIENHDAILTETHLNNFIKFKESYGLTDEVISYISYSISKGEKLLRCPESSQKLFEIHEGKECVGEIIITTYEEDPPELDVLIFDEFQGKGYAEKALRKFLDDYCTNYTNIEATIRHKNLKRTCVKHLLEKLGFKFCYNSNDVAVYSKELCNIHKHN</sequence>
<dbReference type="InterPro" id="IPR016181">
    <property type="entry name" value="Acyl_CoA_acyltransferase"/>
</dbReference>
<comment type="caution">
    <text evidence="2">The sequence shown here is derived from an EMBL/GenBank/DDBJ whole genome shotgun (WGS) entry which is preliminary data.</text>
</comment>
<evidence type="ECO:0000313" key="2">
    <source>
        <dbReference type="EMBL" id="OOM09317.1"/>
    </source>
</evidence>
<dbReference type="SUPFAM" id="SSF55729">
    <property type="entry name" value="Acyl-CoA N-acyltransferases (Nat)"/>
    <property type="match status" value="1"/>
</dbReference>
<accession>A0A1S8MYQ1</accession>
<dbReference type="Proteomes" id="UP000191154">
    <property type="component" value="Unassembled WGS sequence"/>
</dbReference>
<organism evidence="2 3">
    <name type="scientific">Clostridium saccharobutylicum</name>
    <dbReference type="NCBI Taxonomy" id="169679"/>
    <lineage>
        <taxon>Bacteria</taxon>
        <taxon>Bacillati</taxon>
        <taxon>Bacillota</taxon>
        <taxon>Clostridia</taxon>
        <taxon>Eubacteriales</taxon>
        <taxon>Clostridiaceae</taxon>
        <taxon>Clostridium</taxon>
    </lineage>
</organism>
<dbReference type="EMBL" id="LZYZ01000007">
    <property type="protein sequence ID" value="OOM09317.1"/>
    <property type="molecule type" value="Genomic_DNA"/>
</dbReference>